<feature type="transmembrane region" description="Helical" evidence="1">
    <location>
        <begin position="177"/>
        <end position="197"/>
    </location>
</feature>
<feature type="transmembrane region" description="Helical" evidence="1">
    <location>
        <begin position="78"/>
        <end position="101"/>
    </location>
</feature>
<evidence type="ECO:0000313" key="2">
    <source>
        <dbReference type="EMBL" id="MDL4842863.1"/>
    </source>
</evidence>
<comment type="caution">
    <text evidence="2">The sequence shown here is derived from an EMBL/GenBank/DDBJ whole genome shotgun (WGS) entry which is preliminary data.</text>
</comment>
<sequence length="210" mass="24577">MNAEQHFLEQLDQSLGPFPNKQEIISEYEIHLYEIFNEIEIQDETEAYETIEKRLGTPKEIAKMWMQEVRITPKKTQWIFVTFNLCLFVGGGLLTVGYNLFDWNWIDFTWRQLTAIPSIIIMLYLVFWGLLGYEIGKEFGHRGRKLLRNTFLICIAPNVLLANVTVFQLIPSQWFQPLLSVPFILVCIGFTALLYPISWMGYQWGKKASV</sequence>
<proteinExistence type="predicted"/>
<evidence type="ECO:0000313" key="3">
    <source>
        <dbReference type="Proteomes" id="UP001235343"/>
    </source>
</evidence>
<keyword evidence="1" id="KW-0472">Membrane</keyword>
<keyword evidence="1" id="KW-1133">Transmembrane helix</keyword>
<name>A0ABT7LAH3_9BACI</name>
<reference evidence="2 3" key="1">
    <citation type="submission" date="2023-06" db="EMBL/GenBank/DDBJ databases">
        <title>Aquibacillus rhizosphaerae LR5S19.</title>
        <authorList>
            <person name="Sun J.-Q."/>
        </authorList>
    </citation>
    <scope>NUCLEOTIDE SEQUENCE [LARGE SCALE GENOMIC DNA]</scope>
    <source>
        <strain evidence="2 3">LR5S19</strain>
    </source>
</reference>
<protein>
    <recommendedName>
        <fullName evidence="4">DUF1700 domain-containing protein</fullName>
    </recommendedName>
</protein>
<organism evidence="2 3">
    <name type="scientific">Aquibacillus rhizosphaerae</name>
    <dbReference type="NCBI Taxonomy" id="3051431"/>
    <lineage>
        <taxon>Bacteria</taxon>
        <taxon>Bacillati</taxon>
        <taxon>Bacillota</taxon>
        <taxon>Bacilli</taxon>
        <taxon>Bacillales</taxon>
        <taxon>Bacillaceae</taxon>
        <taxon>Aquibacillus</taxon>
    </lineage>
</organism>
<accession>A0ABT7LAH3</accession>
<dbReference type="EMBL" id="JASTZU010000063">
    <property type="protein sequence ID" value="MDL4842863.1"/>
    <property type="molecule type" value="Genomic_DNA"/>
</dbReference>
<keyword evidence="1" id="KW-0812">Transmembrane</keyword>
<evidence type="ECO:0008006" key="4">
    <source>
        <dbReference type="Google" id="ProtNLM"/>
    </source>
</evidence>
<dbReference type="Pfam" id="PF22564">
    <property type="entry name" value="HAAS"/>
    <property type="match status" value="1"/>
</dbReference>
<gene>
    <name evidence="2" type="ORF">QQS35_20720</name>
</gene>
<dbReference type="Proteomes" id="UP001235343">
    <property type="component" value="Unassembled WGS sequence"/>
</dbReference>
<evidence type="ECO:0000256" key="1">
    <source>
        <dbReference type="SAM" id="Phobius"/>
    </source>
</evidence>
<feature type="transmembrane region" description="Helical" evidence="1">
    <location>
        <begin position="151"/>
        <end position="171"/>
    </location>
</feature>
<keyword evidence="3" id="KW-1185">Reference proteome</keyword>
<feature type="transmembrane region" description="Helical" evidence="1">
    <location>
        <begin position="113"/>
        <end position="131"/>
    </location>
</feature>
<dbReference type="RefSeq" id="WP_285934158.1">
    <property type="nucleotide sequence ID" value="NZ_JASTZU010000063.1"/>
</dbReference>